<dbReference type="RefSeq" id="WP_075153006.1">
    <property type="nucleotide sequence ID" value="NZ_QQWL01000003.1"/>
</dbReference>
<dbReference type="OrthoDB" id="4071750at2"/>
<dbReference type="Pfam" id="PF12686">
    <property type="entry name" value="DUF3800"/>
    <property type="match status" value="1"/>
</dbReference>
<reference evidence="3" key="2">
    <citation type="submission" date="2016-12" db="EMBL/GenBank/DDBJ databases">
        <title>Whole genome sequencing of Sphingomonas sp. ABOJV.</title>
        <authorList>
            <person name="Conlan S."/>
            <person name="Thomas P.J."/>
            <person name="Mullikin J."/>
            <person name="Palmore T.N."/>
            <person name="Frank K.M."/>
            <person name="Segre J.A."/>
        </authorList>
    </citation>
    <scope>NUCLEOTIDE SEQUENCE [LARGE SCALE GENOMIC DNA]</scope>
    <source>
        <strain evidence="3">ABOJV</strain>
    </source>
</reference>
<dbReference type="EMBL" id="CP018820">
    <property type="protein sequence ID" value="APR54754.1"/>
    <property type="molecule type" value="Genomic_DNA"/>
</dbReference>
<reference evidence="2 4" key="3">
    <citation type="submission" date="2018-07" db="EMBL/GenBank/DDBJ databases">
        <title>Genomic and Epidemiologic Investigation of an Indolent Hospital Outbreak.</title>
        <authorList>
            <person name="Johnson R.C."/>
            <person name="Deming C."/>
            <person name="Conlan S."/>
            <person name="Zellmer C.J."/>
            <person name="Michelin A.V."/>
            <person name="Lee-Lin S."/>
            <person name="Thomas P.J."/>
            <person name="Park M."/>
            <person name="Weingarten R.A."/>
            <person name="Less J."/>
            <person name="Dekker J.P."/>
            <person name="Frank K.M."/>
            <person name="Musser K.A."/>
            <person name="Mcquiston J.R."/>
            <person name="Henderson D.K."/>
            <person name="Lau A.F."/>
            <person name="Palmore T.N."/>
            <person name="Segre J.A."/>
        </authorList>
    </citation>
    <scope>NUCLEOTIDE SEQUENCE [LARGE SCALE GENOMIC DNA]</scope>
    <source>
        <strain evidence="2 4">SK-NIH.Env10_0317</strain>
    </source>
</reference>
<keyword evidence="3" id="KW-1185">Reference proteome</keyword>
<organism evidence="1 3">
    <name type="scientific">Sphingomonas koreensis</name>
    <dbReference type="NCBI Taxonomy" id="93064"/>
    <lineage>
        <taxon>Bacteria</taxon>
        <taxon>Pseudomonadati</taxon>
        <taxon>Pseudomonadota</taxon>
        <taxon>Alphaproteobacteria</taxon>
        <taxon>Sphingomonadales</taxon>
        <taxon>Sphingomonadaceae</taxon>
        <taxon>Sphingomonas</taxon>
    </lineage>
</organism>
<gene>
    <name evidence="1" type="ORF">BRX40_01875</name>
    <name evidence="2" type="ORF">CA257_05480</name>
</gene>
<evidence type="ECO:0000313" key="3">
    <source>
        <dbReference type="Proteomes" id="UP000185161"/>
    </source>
</evidence>
<evidence type="ECO:0000313" key="4">
    <source>
        <dbReference type="Proteomes" id="UP000286681"/>
    </source>
</evidence>
<dbReference type="Proteomes" id="UP000286681">
    <property type="component" value="Unassembled WGS sequence"/>
</dbReference>
<dbReference type="AlphaFoldDB" id="A0A1L6JFQ4"/>
<dbReference type="InterPro" id="IPR024524">
    <property type="entry name" value="DUF3800"/>
</dbReference>
<reference evidence="1" key="1">
    <citation type="submission" date="2016-12" db="EMBL/GenBank/DDBJ databases">
        <title>Whole genome sequencing of Sphingomonas koreensis.</title>
        <authorList>
            <person name="Conlan S."/>
            <person name="Thomas P.J."/>
            <person name="Mullikin J."/>
            <person name="Palmore T.N."/>
            <person name="Frank K.M."/>
            <person name="Segre J.A."/>
        </authorList>
    </citation>
    <scope>NUCLEOTIDE SEQUENCE</scope>
    <source>
        <strain evidence="1">ABOJV</strain>
    </source>
</reference>
<evidence type="ECO:0000313" key="1">
    <source>
        <dbReference type="EMBL" id="APR54754.1"/>
    </source>
</evidence>
<sequence>MECFRIDESGYTGFDLLNVDQRFQGAAAIAIGNDDAARLIREHLPRVQASELKYRSLSRRPANHAGLLALLQELLAGYKSVTYVCDKRFLLILMFCDYAVEPWYYERGHNFYEDGQNYAMASLLSVAGPTLLGEAEFAALLATFQRAAREKSADALRDLVAAARRTNWRKFPEAIGPLARDAAPECLSAIMTPGVDTDIAIIVLQSLISRMEIMSDGPYRVEHDQSKNLERYHELQRFIDHEDTIELRQSAIASFKFPLKLCQVTQVDSKQSPAVQLADVMIGAALEAANTMAGLRSGGLDPDAVMALYADNQFIHLIPSVDFEEQKAFRKGTQAAEVIDYFAANFAGDRKRPDRG</sequence>
<accession>A0A1L6JFQ4</accession>
<dbReference type="EMBL" id="QQWO01000004">
    <property type="protein sequence ID" value="RSV05663.1"/>
    <property type="molecule type" value="Genomic_DNA"/>
</dbReference>
<name>A0A1L6JFQ4_9SPHN</name>
<protein>
    <submittedName>
        <fullName evidence="2">DUF3800 domain-containing protein</fullName>
    </submittedName>
</protein>
<proteinExistence type="predicted"/>
<evidence type="ECO:0000313" key="2">
    <source>
        <dbReference type="EMBL" id="RSV05663.1"/>
    </source>
</evidence>
<dbReference type="Proteomes" id="UP000185161">
    <property type="component" value="Chromosome"/>
</dbReference>
<dbReference type="KEGG" id="skr:BRX40_01875"/>